<gene>
    <name evidence="2" type="ORF">NITUZ_120014</name>
</gene>
<dbReference type="Gene3D" id="2.40.50.180">
    <property type="entry name" value="CheA-289, Domain 4"/>
    <property type="match status" value="1"/>
</dbReference>
<protein>
    <submittedName>
        <fullName evidence="2">Chemotaxis protein CheW</fullName>
    </submittedName>
</protein>
<dbReference type="AlphaFoldDB" id="V6AQT1"/>
<dbReference type="Pfam" id="PF01584">
    <property type="entry name" value="CheW"/>
    <property type="match status" value="1"/>
</dbReference>
<accession>V6AQT1</accession>
<dbReference type="InterPro" id="IPR039315">
    <property type="entry name" value="CheW"/>
</dbReference>
<dbReference type="GO" id="GO:0007165">
    <property type="term" value="P:signal transduction"/>
    <property type="evidence" value="ECO:0007669"/>
    <property type="project" value="InterPro"/>
</dbReference>
<dbReference type="OrthoDB" id="115049at2157"/>
<dbReference type="SUPFAM" id="SSF50341">
    <property type="entry name" value="CheW-like"/>
    <property type="match status" value="1"/>
</dbReference>
<comment type="caution">
    <text evidence="2">The sequence shown here is derived from an EMBL/GenBank/DDBJ whole genome shotgun (WGS) entry which is preliminary data.</text>
</comment>
<dbReference type="GO" id="GO:0006935">
    <property type="term" value="P:chemotaxis"/>
    <property type="evidence" value="ECO:0007669"/>
    <property type="project" value="InterPro"/>
</dbReference>
<dbReference type="RefSeq" id="WP_048194161.1">
    <property type="nucleotide sequence ID" value="NZ_CBTY010000004.1"/>
</dbReference>
<proteinExistence type="predicted"/>
<dbReference type="InterPro" id="IPR036061">
    <property type="entry name" value="CheW-like_dom_sf"/>
</dbReference>
<dbReference type="PANTHER" id="PTHR22617:SF23">
    <property type="entry name" value="CHEMOTAXIS PROTEIN CHEW"/>
    <property type="match status" value="1"/>
</dbReference>
<evidence type="ECO:0000259" key="1">
    <source>
        <dbReference type="PROSITE" id="PS50851"/>
    </source>
</evidence>
<dbReference type="SMART" id="SM00260">
    <property type="entry name" value="CheW"/>
    <property type="match status" value="1"/>
</dbReference>
<organism evidence="2 3">
    <name type="scientific">Candidatus Nitrosotenuis uzonensis</name>
    <dbReference type="NCBI Taxonomy" id="1407055"/>
    <lineage>
        <taxon>Archaea</taxon>
        <taxon>Nitrososphaerota</taxon>
        <taxon>Candidatus Nitrosotenuis</taxon>
    </lineage>
</organism>
<reference evidence="2 3" key="1">
    <citation type="journal article" date="2013" name="PLoS ONE">
        <title>Enrichment and Genome Sequence of the Group I.1a Ammonia-Oxidizing Archaeon ?Ca. Nitrosotenuis uzonensis? Representing a Clade Globally.</title>
        <authorList>
            <person name="Lebedeva E.V."/>
            <person name="Hatzenpichler R."/>
            <person name="Pelletier E."/>
            <person name="Schuster N."/>
            <person name="Hauzmayer S."/>
            <person name="Bulaev A."/>
            <person name="Grigor'eva N.V."/>
            <person name="Galushko A."/>
            <person name="Schmid M."/>
            <person name="Palatinszky M."/>
            <person name="Le Paslier D."/>
            <person name="Daims H."/>
            <person name="Wagner M."/>
        </authorList>
    </citation>
    <scope>NUCLEOTIDE SEQUENCE [LARGE SCALE GENOMIC DNA]</scope>
    <source>
        <strain evidence="2 3">N4</strain>
    </source>
</reference>
<evidence type="ECO:0000313" key="3">
    <source>
        <dbReference type="Proteomes" id="UP000018159"/>
    </source>
</evidence>
<feature type="domain" description="CheW-like" evidence="1">
    <location>
        <begin position="10"/>
        <end position="154"/>
    </location>
</feature>
<dbReference type="InterPro" id="IPR002545">
    <property type="entry name" value="CheW-lke_dom"/>
</dbReference>
<dbReference type="Proteomes" id="UP000018159">
    <property type="component" value="Unassembled WGS sequence"/>
</dbReference>
<dbReference type="STRING" id="1407055.NITUZ_120014"/>
<dbReference type="Gene3D" id="2.30.30.40">
    <property type="entry name" value="SH3 Domains"/>
    <property type="match status" value="1"/>
</dbReference>
<dbReference type="PROSITE" id="PS50851">
    <property type="entry name" value="CHEW"/>
    <property type="match status" value="1"/>
</dbReference>
<dbReference type="GO" id="GO:0005829">
    <property type="term" value="C:cytosol"/>
    <property type="evidence" value="ECO:0007669"/>
    <property type="project" value="TreeGrafter"/>
</dbReference>
<keyword evidence="3" id="KW-1185">Reference proteome</keyword>
<name>V6AQT1_9ARCH</name>
<evidence type="ECO:0000313" key="2">
    <source>
        <dbReference type="EMBL" id="CDI04910.1"/>
    </source>
</evidence>
<sequence>MSVQEAALDSFQVVTFSLTDGQKKEEYAIPIEQVREIRAVESITQIPNSKSYVKGIMNLRGLIVPVIDVKDKLGMKSNAESNAKQRILVADLRNSLAGLLVDEVDHVMRIQTDSVDDPPQNILDSNNYIKGIVKVSQRLIVLLDVTKLLEDSTSDITEAMKGAKQ</sequence>
<dbReference type="CDD" id="cd00732">
    <property type="entry name" value="CheW"/>
    <property type="match status" value="1"/>
</dbReference>
<dbReference type="EMBL" id="CBTY010000004">
    <property type="protein sequence ID" value="CDI04910.1"/>
    <property type="molecule type" value="Genomic_DNA"/>
</dbReference>
<dbReference type="PANTHER" id="PTHR22617">
    <property type="entry name" value="CHEMOTAXIS SENSOR HISTIDINE KINASE-RELATED"/>
    <property type="match status" value="1"/>
</dbReference>